<organism evidence="1 2">
    <name type="scientific">Eumeta variegata</name>
    <name type="common">Bagworm moth</name>
    <name type="synonym">Eumeta japonica</name>
    <dbReference type="NCBI Taxonomy" id="151549"/>
    <lineage>
        <taxon>Eukaryota</taxon>
        <taxon>Metazoa</taxon>
        <taxon>Ecdysozoa</taxon>
        <taxon>Arthropoda</taxon>
        <taxon>Hexapoda</taxon>
        <taxon>Insecta</taxon>
        <taxon>Pterygota</taxon>
        <taxon>Neoptera</taxon>
        <taxon>Endopterygota</taxon>
        <taxon>Lepidoptera</taxon>
        <taxon>Glossata</taxon>
        <taxon>Ditrysia</taxon>
        <taxon>Tineoidea</taxon>
        <taxon>Psychidae</taxon>
        <taxon>Oiketicinae</taxon>
        <taxon>Eumeta</taxon>
    </lineage>
</organism>
<dbReference type="AlphaFoldDB" id="A0A4C1WD12"/>
<comment type="caution">
    <text evidence="1">The sequence shown here is derived from an EMBL/GenBank/DDBJ whole genome shotgun (WGS) entry which is preliminary data.</text>
</comment>
<protein>
    <submittedName>
        <fullName evidence="1">Uncharacterized protein</fullName>
    </submittedName>
</protein>
<dbReference type="EMBL" id="BGZK01000530">
    <property type="protein sequence ID" value="GBP48790.1"/>
    <property type="molecule type" value="Genomic_DNA"/>
</dbReference>
<dbReference type="Proteomes" id="UP000299102">
    <property type="component" value="Unassembled WGS sequence"/>
</dbReference>
<sequence length="66" mass="7558">MKNRAGVAIESETAIESRERQILKLRTNLDSVRGNKGEYSDTEENRTKVTEITIKVYCNEIETGLR</sequence>
<proteinExistence type="predicted"/>
<keyword evidence="2" id="KW-1185">Reference proteome</keyword>
<evidence type="ECO:0000313" key="2">
    <source>
        <dbReference type="Proteomes" id="UP000299102"/>
    </source>
</evidence>
<accession>A0A4C1WD12</accession>
<reference evidence="1 2" key="1">
    <citation type="journal article" date="2019" name="Commun. Biol.">
        <title>The bagworm genome reveals a unique fibroin gene that provides high tensile strength.</title>
        <authorList>
            <person name="Kono N."/>
            <person name="Nakamura H."/>
            <person name="Ohtoshi R."/>
            <person name="Tomita M."/>
            <person name="Numata K."/>
            <person name="Arakawa K."/>
        </authorList>
    </citation>
    <scope>NUCLEOTIDE SEQUENCE [LARGE SCALE GENOMIC DNA]</scope>
</reference>
<evidence type="ECO:0000313" key="1">
    <source>
        <dbReference type="EMBL" id="GBP48790.1"/>
    </source>
</evidence>
<gene>
    <name evidence="1" type="ORF">EVAR_32814_1</name>
</gene>
<name>A0A4C1WD12_EUMVA</name>